<evidence type="ECO:0000313" key="1">
    <source>
        <dbReference type="EMBL" id="MCO1657584.1"/>
    </source>
</evidence>
<keyword evidence="2" id="KW-1185">Reference proteome</keyword>
<accession>A0ABT1A417</accession>
<dbReference type="RefSeq" id="WP_252441226.1">
    <property type="nucleotide sequence ID" value="NZ_JAGSOV010000044.1"/>
</dbReference>
<dbReference type="Proteomes" id="UP001165283">
    <property type="component" value="Unassembled WGS sequence"/>
</dbReference>
<evidence type="ECO:0000313" key="2">
    <source>
        <dbReference type="Proteomes" id="UP001165283"/>
    </source>
</evidence>
<name>A0ABT1A417_9PSEU</name>
<organism evidence="1 2">
    <name type="scientific">Pseudonocardia humida</name>
    <dbReference type="NCBI Taxonomy" id="2800819"/>
    <lineage>
        <taxon>Bacteria</taxon>
        <taxon>Bacillati</taxon>
        <taxon>Actinomycetota</taxon>
        <taxon>Actinomycetes</taxon>
        <taxon>Pseudonocardiales</taxon>
        <taxon>Pseudonocardiaceae</taxon>
        <taxon>Pseudonocardia</taxon>
    </lineage>
</organism>
<reference evidence="1" key="1">
    <citation type="submission" date="2021-04" db="EMBL/GenBank/DDBJ databases">
        <title>Pseudonocardia sp. nov., isolated from sandy soil of mangrove forest.</title>
        <authorList>
            <person name="Zan Z."/>
            <person name="Huang R."/>
            <person name="Liu W."/>
        </authorList>
    </citation>
    <scope>NUCLEOTIDE SEQUENCE</scope>
    <source>
        <strain evidence="1">S2-4</strain>
    </source>
</reference>
<dbReference type="EMBL" id="JAGSOV010000044">
    <property type="protein sequence ID" value="MCO1657584.1"/>
    <property type="molecule type" value="Genomic_DNA"/>
</dbReference>
<gene>
    <name evidence="1" type="ORF">KDL28_21220</name>
</gene>
<comment type="caution">
    <text evidence="1">The sequence shown here is derived from an EMBL/GenBank/DDBJ whole genome shotgun (WGS) entry which is preliminary data.</text>
</comment>
<protein>
    <submittedName>
        <fullName evidence="1">Uncharacterized protein</fullName>
    </submittedName>
</protein>
<sequence>MSTRTAVAAARCRCGHDVDAHEHFRAGRDCSTCGPEVCRRYSGRPGAGLPAVLRLGSQPTASRPVWTRLRARG</sequence>
<proteinExistence type="predicted"/>